<keyword evidence="4" id="KW-1185">Reference proteome</keyword>
<feature type="compositionally biased region" description="Basic and acidic residues" evidence="1">
    <location>
        <begin position="165"/>
        <end position="175"/>
    </location>
</feature>
<feature type="region of interest" description="Disordered" evidence="1">
    <location>
        <begin position="1"/>
        <end position="247"/>
    </location>
</feature>
<gene>
    <name evidence="3" type="ORF">BDY17DRAFT_320253</name>
</gene>
<feature type="compositionally biased region" description="Polar residues" evidence="1">
    <location>
        <begin position="185"/>
        <end position="198"/>
    </location>
</feature>
<dbReference type="AlphaFoldDB" id="A0A6A6Q6W9"/>
<dbReference type="EMBL" id="MU001631">
    <property type="protein sequence ID" value="KAF2487734.1"/>
    <property type="molecule type" value="Genomic_DNA"/>
</dbReference>
<sequence length="821" mass="88142">MPSNQPAIPVQQSNPRKNVERVVPAIPLALSKSKSSKPKPKSETVAKDGGAAPAPAIHDGHTTTTNGVNGQQHPLPLSTIPNGSGHGHALAATNEESANGTNTLNGAVVMPHTDSLGPRRSAALSLSFGAAPDFSNSHSPSTFNPSAPDSPTPLSSSSPTSSREMSGRFDGRQMRDALPPAFVPSAQQHTHQSASPSQFNPPANLHPHAHPSHPSAGNFVYVSNNSSPARPPPSASPRFASPSRASFPHPQQQYFVQQGYPHQAPDHPHFRAQNPAYGPPGMSWQARPAPYTTVALQPPYTTPAQPFHHQSHSHPVSYRPGPQDAFNPPAAPQMNGHALASRSDSNTSSTALERPNVHQNGQSSSHINHPVQTAGMVSPPQPGATFQGQGNVRPEALPSHLTPPSRFGHRWPRMQPTTDADRVAWERLGGHMRSQWAFDAFTDCRLTIRDSTGEGEVNLDAHRVVLAANFKFLKLFAKAQGAKSPSVHVIQLEGPYLRVAPFVEALKFFYGCPVPLLEYHRPGSAGSEDHPSNVDCMATAVGYIASGWWLDNGPIGDRGVQVAAGLLHWDTIGTALGFALDGGLGDSFKVEDGSDDRSGVSSSDQSPSRAGEPVVPRPTYGHWSTDFLKRIINFLTSCFPDNFYLDQAAPQFASCPRLPALPNSSKDHSRKPSDPRLSQIRFGEMSSEEDHQRPSFTTTTVSSVLLSLPFAILKSVLEQYGIAERLGADTIASIMRQVVAEREARRTKALEAYTASLSSPSSTPLADASSQLVRNLYLEEFVETSNVKPAGFRIARIKRDVDTPPSSEACSEKNNEAGSLN</sequence>
<feature type="region of interest" description="Disordered" evidence="1">
    <location>
        <begin position="802"/>
        <end position="821"/>
    </location>
</feature>
<feature type="domain" description="BTB" evidence="2">
    <location>
        <begin position="442"/>
        <end position="518"/>
    </location>
</feature>
<dbReference type="RefSeq" id="XP_033594303.1">
    <property type="nucleotide sequence ID" value="XM_033736417.1"/>
</dbReference>
<dbReference type="InterPro" id="IPR000210">
    <property type="entry name" value="BTB/POZ_dom"/>
</dbReference>
<evidence type="ECO:0000313" key="3">
    <source>
        <dbReference type="EMBL" id="KAF2487734.1"/>
    </source>
</evidence>
<dbReference type="OrthoDB" id="5329403at2759"/>
<feature type="compositionally biased region" description="Polar residues" evidence="1">
    <location>
        <begin position="134"/>
        <end position="144"/>
    </location>
</feature>
<dbReference type="Proteomes" id="UP000799767">
    <property type="component" value="Unassembled WGS sequence"/>
</dbReference>
<feature type="compositionally biased region" description="Low complexity" evidence="1">
    <location>
        <begin position="599"/>
        <end position="609"/>
    </location>
</feature>
<reference evidence="3" key="1">
    <citation type="journal article" date="2020" name="Stud. Mycol.">
        <title>101 Dothideomycetes genomes: a test case for predicting lifestyles and emergence of pathogens.</title>
        <authorList>
            <person name="Haridas S."/>
            <person name="Albert R."/>
            <person name="Binder M."/>
            <person name="Bloem J."/>
            <person name="Labutti K."/>
            <person name="Salamov A."/>
            <person name="Andreopoulos B."/>
            <person name="Baker S."/>
            <person name="Barry K."/>
            <person name="Bills G."/>
            <person name="Bluhm B."/>
            <person name="Cannon C."/>
            <person name="Castanera R."/>
            <person name="Culley D."/>
            <person name="Daum C."/>
            <person name="Ezra D."/>
            <person name="Gonzalez J."/>
            <person name="Henrissat B."/>
            <person name="Kuo A."/>
            <person name="Liang C."/>
            <person name="Lipzen A."/>
            <person name="Lutzoni F."/>
            <person name="Magnuson J."/>
            <person name="Mondo S."/>
            <person name="Nolan M."/>
            <person name="Ohm R."/>
            <person name="Pangilinan J."/>
            <person name="Park H.-J."/>
            <person name="Ramirez L."/>
            <person name="Alfaro M."/>
            <person name="Sun H."/>
            <person name="Tritt A."/>
            <person name="Yoshinaga Y."/>
            <person name="Zwiers L.-H."/>
            <person name="Turgeon B."/>
            <person name="Goodwin S."/>
            <person name="Spatafora J."/>
            <person name="Crous P."/>
            <person name="Grigoriev I."/>
        </authorList>
    </citation>
    <scope>NUCLEOTIDE SEQUENCE</scope>
    <source>
        <strain evidence="3">CBS 113389</strain>
    </source>
</reference>
<feature type="region of interest" description="Disordered" evidence="1">
    <location>
        <begin position="294"/>
        <end position="415"/>
    </location>
</feature>
<protein>
    <recommendedName>
        <fullName evidence="2">BTB domain-containing protein</fullName>
    </recommendedName>
</protein>
<organism evidence="3 4">
    <name type="scientific">Neohortaea acidophila</name>
    <dbReference type="NCBI Taxonomy" id="245834"/>
    <lineage>
        <taxon>Eukaryota</taxon>
        <taxon>Fungi</taxon>
        <taxon>Dikarya</taxon>
        <taxon>Ascomycota</taxon>
        <taxon>Pezizomycotina</taxon>
        <taxon>Dothideomycetes</taxon>
        <taxon>Dothideomycetidae</taxon>
        <taxon>Mycosphaerellales</taxon>
        <taxon>Teratosphaeriaceae</taxon>
        <taxon>Neohortaea</taxon>
    </lineage>
</organism>
<feature type="compositionally biased region" description="Low complexity" evidence="1">
    <location>
        <begin position="236"/>
        <end position="247"/>
    </location>
</feature>
<dbReference type="PROSITE" id="PS50097">
    <property type="entry name" value="BTB"/>
    <property type="match status" value="1"/>
</dbReference>
<name>A0A6A6Q6W9_9PEZI</name>
<evidence type="ECO:0000313" key="4">
    <source>
        <dbReference type="Proteomes" id="UP000799767"/>
    </source>
</evidence>
<proteinExistence type="predicted"/>
<feature type="compositionally biased region" description="Polar residues" evidence="1">
    <location>
        <begin position="94"/>
        <end position="105"/>
    </location>
</feature>
<feature type="compositionally biased region" description="Low complexity" evidence="1">
    <location>
        <begin position="145"/>
        <end position="162"/>
    </location>
</feature>
<evidence type="ECO:0000259" key="2">
    <source>
        <dbReference type="PROSITE" id="PS50097"/>
    </source>
</evidence>
<feature type="compositionally biased region" description="Polar residues" evidence="1">
    <location>
        <begin position="62"/>
        <end position="72"/>
    </location>
</feature>
<feature type="compositionally biased region" description="Polar residues" evidence="1">
    <location>
        <begin position="1"/>
        <end position="16"/>
    </location>
</feature>
<evidence type="ECO:0000256" key="1">
    <source>
        <dbReference type="SAM" id="MobiDB-lite"/>
    </source>
</evidence>
<dbReference type="GeneID" id="54477419"/>
<feature type="compositionally biased region" description="Low complexity" evidence="1">
    <location>
        <begin position="200"/>
        <end position="216"/>
    </location>
</feature>
<feature type="region of interest" description="Disordered" evidence="1">
    <location>
        <begin position="590"/>
        <end position="617"/>
    </location>
</feature>
<feature type="compositionally biased region" description="Polar residues" evidence="1">
    <location>
        <begin position="342"/>
        <end position="371"/>
    </location>
</feature>
<accession>A0A6A6Q6W9</accession>